<name>A0A6S7ATA2_9BURK</name>
<dbReference type="InterPro" id="IPR036196">
    <property type="entry name" value="Ptyr_pPase_sf"/>
</dbReference>
<dbReference type="EMBL" id="CADIKK010000001">
    <property type="protein sequence ID" value="CAB3777114.1"/>
    <property type="molecule type" value="Genomic_DNA"/>
</dbReference>
<dbReference type="SMART" id="SM00226">
    <property type="entry name" value="LMWPc"/>
    <property type="match status" value="1"/>
</dbReference>
<evidence type="ECO:0000259" key="7">
    <source>
        <dbReference type="SMART" id="SM00226"/>
    </source>
</evidence>
<dbReference type="InterPro" id="IPR023485">
    <property type="entry name" value="Ptyr_pPase"/>
</dbReference>
<dbReference type="Gene3D" id="3.40.50.2300">
    <property type="match status" value="1"/>
</dbReference>
<dbReference type="Pfam" id="PF01451">
    <property type="entry name" value="LMWPc"/>
    <property type="match status" value="1"/>
</dbReference>
<evidence type="ECO:0000313" key="8">
    <source>
        <dbReference type="EMBL" id="CAB3777114.1"/>
    </source>
</evidence>
<reference evidence="8 9" key="1">
    <citation type="submission" date="2020-04" db="EMBL/GenBank/DDBJ databases">
        <authorList>
            <person name="De Canck E."/>
        </authorList>
    </citation>
    <scope>NUCLEOTIDE SEQUENCE [LARGE SCALE GENOMIC DNA]</scope>
    <source>
        <strain evidence="8 9">LMG 28614</strain>
    </source>
</reference>
<dbReference type="EC" id="3.1.3.48" evidence="2"/>
<keyword evidence="4" id="KW-0904">Protein phosphatase</keyword>
<evidence type="ECO:0000313" key="9">
    <source>
        <dbReference type="Proteomes" id="UP000494365"/>
    </source>
</evidence>
<evidence type="ECO:0000256" key="5">
    <source>
        <dbReference type="ARBA" id="ARBA00051722"/>
    </source>
</evidence>
<organism evidence="8 9">
    <name type="scientific">Paraburkholderia ultramafica</name>
    <dbReference type="NCBI Taxonomy" id="1544867"/>
    <lineage>
        <taxon>Bacteria</taxon>
        <taxon>Pseudomonadati</taxon>
        <taxon>Pseudomonadota</taxon>
        <taxon>Betaproteobacteria</taxon>
        <taxon>Burkholderiales</taxon>
        <taxon>Burkholderiaceae</taxon>
        <taxon>Paraburkholderia</taxon>
    </lineage>
</organism>
<evidence type="ECO:0000256" key="1">
    <source>
        <dbReference type="ARBA" id="ARBA00011063"/>
    </source>
</evidence>
<protein>
    <recommendedName>
        <fullName evidence="2">protein-tyrosine-phosphatase</fullName>
        <ecNumber evidence="2">3.1.3.48</ecNumber>
    </recommendedName>
</protein>
<evidence type="ECO:0000256" key="2">
    <source>
        <dbReference type="ARBA" id="ARBA00013064"/>
    </source>
</evidence>
<dbReference type="AlphaFoldDB" id="A0A6S7ATA2"/>
<dbReference type="PANTHER" id="PTHR11717:SF31">
    <property type="entry name" value="LOW MOLECULAR WEIGHT PROTEIN-TYROSINE-PHOSPHATASE ETP-RELATED"/>
    <property type="match status" value="1"/>
</dbReference>
<dbReference type="PRINTS" id="PR00719">
    <property type="entry name" value="LMWPTPASE"/>
</dbReference>
<accession>A0A6S7ATA2</accession>
<evidence type="ECO:0000256" key="4">
    <source>
        <dbReference type="ARBA" id="ARBA00022912"/>
    </source>
</evidence>
<keyword evidence="9" id="KW-1185">Reference proteome</keyword>
<sequence length="145" mass="16033">MSGVLMVCEGNICRSPVARAFLRRELPHLEVNSAGTRALVGERADPLVMQLATARGLDLSDHVATALTYEHVRAAELILGMTQAQRDLILATYPFARGKVFRLGEHDQVDIVDPYQRHHAAFELAFAQIESGISNWLNVMTTLAH</sequence>
<dbReference type="PANTHER" id="PTHR11717">
    <property type="entry name" value="LOW MOLECULAR WEIGHT PROTEIN TYROSINE PHOSPHATASE"/>
    <property type="match status" value="1"/>
</dbReference>
<dbReference type="CDD" id="cd16343">
    <property type="entry name" value="LMWPTP"/>
    <property type="match status" value="1"/>
</dbReference>
<feature type="active site" description="Nucleophile" evidence="6">
    <location>
        <position position="8"/>
    </location>
</feature>
<dbReference type="SUPFAM" id="SSF52788">
    <property type="entry name" value="Phosphotyrosine protein phosphatases I"/>
    <property type="match status" value="1"/>
</dbReference>
<comment type="catalytic activity">
    <reaction evidence="5">
        <text>O-phospho-L-tyrosyl-[protein] + H2O = L-tyrosyl-[protein] + phosphate</text>
        <dbReference type="Rhea" id="RHEA:10684"/>
        <dbReference type="Rhea" id="RHEA-COMP:10136"/>
        <dbReference type="Rhea" id="RHEA-COMP:20101"/>
        <dbReference type="ChEBI" id="CHEBI:15377"/>
        <dbReference type="ChEBI" id="CHEBI:43474"/>
        <dbReference type="ChEBI" id="CHEBI:46858"/>
        <dbReference type="ChEBI" id="CHEBI:61978"/>
        <dbReference type="EC" id="3.1.3.48"/>
    </reaction>
</comment>
<keyword evidence="3 8" id="KW-0378">Hydrolase</keyword>
<dbReference type="InterPro" id="IPR050438">
    <property type="entry name" value="LMW_PTPase"/>
</dbReference>
<proteinExistence type="inferred from homology"/>
<dbReference type="RefSeq" id="WP_175147840.1">
    <property type="nucleotide sequence ID" value="NZ_CADIKK010000001.1"/>
</dbReference>
<dbReference type="GO" id="GO:0004725">
    <property type="term" value="F:protein tyrosine phosphatase activity"/>
    <property type="evidence" value="ECO:0007669"/>
    <property type="project" value="UniProtKB-EC"/>
</dbReference>
<feature type="active site" evidence="6">
    <location>
        <position position="14"/>
    </location>
</feature>
<dbReference type="InterPro" id="IPR017867">
    <property type="entry name" value="Tyr_phospatase_low_mol_wt"/>
</dbReference>
<feature type="active site" description="Proton donor" evidence="6">
    <location>
        <position position="113"/>
    </location>
</feature>
<feature type="domain" description="Phosphotyrosine protein phosphatase I" evidence="7">
    <location>
        <begin position="2"/>
        <end position="139"/>
    </location>
</feature>
<dbReference type="Proteomes" id="UP000494365">
    <property type="component" value="Unassembled WGS sequence"/>
</dbReference>
<evidence type="ECO:0000256" key="6">
    <source>
        <dbReference type="PIRSR" id="PIRSR617867-1"/>
    </source>
</evidence>
<evidence type="ECO:0000256" key="3">
    <source>
        <dbReference type="ARBA" id="ARBA00022801"/>
    </source>
</evidence>
<comment type="similarity">
    <text evidence="1">Belongs to the low molecular weight phosphotyrosine protein phosphatase family.</text>
</comment>
<gene>
    <name evidence="8" type="primary">ptp_1</name>
    <name evidence="8" type="ORF">LMG28614_00360</name>
</gene>